<proteinExistence type="predicted"/>
<accession>E1RE53</accession>
<organism evidence="1 2">
    <name type="scientific">Methanolacinia petrolearia (strain DSM 11571 / OCM 486 / SEBR 4847)</name>
    <name type="common">Methanoplanus petrolearius</name>
    <dbReference type="NCBI Taxonomy" id="679926"/>
    <lineage>
        <taxon>Archaea</taxon>
        <taxon>Methanobacteriati</taxon>
        <taxon>Methanobacteriota</taxon>
        <taxon>Stenosarchaea group</taxon>
        <taxon>Methanomicrobia</taxon>
        <taxon>Methanomicrobiales</taxon>
        <taxon>Methanomicrobiaceae</taxon>
        <taxon>Methanolacinia</taxon>
    </lineage>
</organism>
<reference evidence="1 2" key="1">
    <citation type="journal article" date="2010" name="Stand. Genomic Sci.">
        <title>Complete genome sequence of Methanoplanus petrolearius type strain (SEBR 4847).</title>
        <authorList>
            <person name="Brambilla E."/>
            <person name="Djao O.D."/>
            <person name="Daligault H."/>
            <person name="Lapidus A."/>
            <person name="Lucas S."/>
            <person name="Hammon N."/>
            <person name="Nolan M."/>
            <person name="Tice H."/>
            <person name="Cheng J.F."/>
            <person name="Han C."/>
            <person name="Tapia R."/>
            <person name="Goodwin L."/>
            <person name="Pitluck S."/>
            <person name="Liolios K."/>
            <person name="Ivanova N."/>
            <person name="Mavromatis K."/>
            <person name="Mikhailova N."/>
            <person name="Pati A."/>
            <person name="Chen A."/>
            <person name="Palaniappan K."/>
            <person name="Land M."/>
            <person name="Hauser L."/>
            <person name="Chang Y.J."/>
            <person name="Jeffries C.D."/>
            <person name="Rohde M."/>
            <person name="Spring S."/>
            <person name="Sikorski J."/>
            <person name="Goker M."/>
            <person name="Woyke T."/>
            <person name="Bristow J."/>
            <person name="Eisen J.A."/>
            <person name="Markowitz V."/>
            <person name="Hugenholtz P."/>
            <person name="Kyrpides N.C."/>
            <person name="Klenk H.P."/>
        </authorList>
    </citation>
    <scope>NUCLEOTIDE SEQUENCE [LARGE SCALE GENOMIC DNA]</scope>
    <source>
        <strain evidence="2">DSM 11571 / OCM 486 / SEBR 4847</strain>
    </source>
</reference>
<dbReference type="AlphaFoldDB" id="E1RE53"/>
<dbReference type="KEGG" id="mpi:Mpet_1256"/>
<protein>
    <submittedName>
        <fullName evidence="1">Uncharacterized protein</fullName>
    </submittedName>
</protein>
<sequence length="101" mass="12279">MYFIMIVSAKTKYYMLRVWLCGNFSFNLLNEEPLTFVFSKNDENGLRFSGYEYNHYQSLRAKLRKMGIESNIVEFYEIYDDEKIKQLPKEERRKLKKINLV</sequence>
<dbReference type="HOGENOM" id="CLU_2285069_0_0_2"/>
<name>E1RE53_METP4</name>
<dbReference type="EMBL" id="CP002117">
    <property type="protein sequence ID" value="ADN36016.1"/>
    <property type="molecule type" value="Genomic_DNA"/>
</dbReference>
<dbReference type="Proteomes" id="UP000006565">
    <property type="component" value="Chromosome"/>
</dbReference>
<keyword evidence="2" id="KW-1185">Reference proteome</keyword>
<gene>
    <name evidence="1" type="ordered locus">Mpet_1256</name>
</gene>
<evidence type="ECO:0000313" key="1">
    <source>
        <dbReference type="EMBL" id="ADN36016.1"/>
    </source>
</evidence>
<evidence type="ECO:0000313" key="2">
    <source>
        <dbReference type="Proteomes" id="UP000006565"/>
    </source>
</evidence>